<dbReference type="EMBL" id="JEMT01016773">
    <property type="protein sequence ID" value="EXX69857.1"/>
    <property type="molecule type" value="Genomic_DNA"/>
</dbReference>
<dbReference type="SUPFAM" id="SSF52047">
    <property type="entry name" value="RNI-like"/>
    <property type="match status" value="1"/>
</dbReference>
<evidence type="ECO:0000313" key="1">
    <source>
        <dbReference type="EMBL" id="EXX69857.1"/>
    </source>
</evidence>
<organism evidence="1 2">
    <name type="scientific">Rhizophagus irregularis (strain DAOM 197198w)</name>
    <name type="common">Glomus intraradices</name>
    <dbReference type="NCBI Taxonomy" id="1432141"/>
    <lineage>
        <taxon>Eukaryota</taxon>
        <taxon>Fungi</taxon>
        <taxon>Fungi incertae sedis</taxon>
        <taxon>Mucoromycota</taxon>
        <taxon>Glomeromycotina</taxon>
        <taxon>Glomeromycetes</taxon>
        <taxon>Glomerales</taxon>
        <taxon>Glomeraceae</taxon>
        <taxon>Rhizophagus</taxon>
    </lineage>
</organism>
<sequence length="481" mass="57072">MVYLNKDILFLIFEELKKDKKSLYSCLLVNRTWCETTIPILWKNPFIRDDSPKIISLFNVIISHLSKESRDILKDQGINNLITEKTYQKPLFNYIFFWKYLELSYLESVIISSTSKKVEESKLSIIKNEILKVFINRNTKLIHLSLPYDFDNRLHHISGAENCLSELQSLRCFTKINQHHLEGLAKICKSIKKLSVRVFTDVNDIVKLIEVQTNLNDVKFASMIEDESIYKTLEESLIKHADTIQHLKIGWKPITRFLSHFTNLLSLEFYFIDGYIKWNDVNYFENLSLPVLKFLKVAKVPSKVLAKLIENTKETLSEISAFYDDKILIKTIYQNCPNLKYLNLTIFSNFNTLNSEIENLLINCKLLNGLIIEIDEDKNNEFNWDEFFKILTKSSSNNLFKFKFCFYHNTIKLENIKLFLDNWKDRNSLLLKLYIGNYYFKVKFKHQLENLIKDYKKKGIVRNYSIDFQSYSHIDEFEWDL</sequence>
<evidence type="ECO:0008006" key="3">
    <source>
        <dbReference type="Google" id="ProtNLM"/>
    </source>
</evidence>
<name>A0A015JK34_RHIIW</name>
<reference evidence="1 2" key="1">
    <citation type="submission" date="2014-02" db="EMBL/GenBank/DDBJ databases">
        <title>Single nucleus genome sequencing reveals high similarity among nuclei of an endomycorrhizal fungus.</title>
        <authorList>
            <person name="Lin K."/>
            <person name="Geurts R."/>
            <person name="Zhang Z."/>
            <person name="Limpens E."/>
            <person name="Saunders D.G."/>
            <person name="Mu D."/>
            <person name="Pang E."/>
            <person name="Cao H."/>
            <person name="Cha H."/>
            <person name="Lin T."/>
            <person name="Zhou Q."/>
            <person name="Shang Y."/>
            <person name="Li Y."/>
            <person name="Ivanov S."/>
            <person name="Sharma T."/>
            <person name="Velzen R.V."/>
            <person name="Ruijter N.D."/>
            <person name="Aanen D.K."/>
            <person name="Win J."/>
            <person name="Kamoun S."/>
            <person name="Bisseling T."/>
            <person name="Huang S."/>
        </authorList>
    </citation>
    <scope>NUCLEOTIDE SEQUENCE [LARGE SCALE GENOMIC DNA]</scope>
    <source>
        <strain evidence="2">DAOM197198w</strain>
    </source>
</reference>
<dbReference type="Gene3D" id="3.80.10.10">
    <property type="entry name" value="Ribonuclease Inhibitor"/>
    <property type="match status" value="1"/>
</dbReference>
<evidence type="ECO:0000313" key="2">
    <source>
        <dbReference type="Proteomes" id="UP000022910"/>
    </source>
</evidence>
<dbReference type="InterPro" id="IPR032675">
    <property type="entry name" value="LRR_dom_sf"/>
</dbReference>
<gene>
    <name evidence="1" type="ORF">RirG_092500</name>
</gene>
<dbReference type="Proteomes" id="UP000022910">
    <property type="component" value="Unassembled WGS sequence"/>
</dbReference>
<dbReference type="AlphaFoldDB" id="A0A015JK34"/>
<comment type="caution">
    <text evidence="1">The sequence shown here is derived from an EMBL/GenBank/DDBJ whole genome shotgun (WGS) entry which is preliminary data.</text>
</comment>
<protein>
    <recommendedName>
        <fullName evidence="3">F-box domain-containing protein</fullName>
    </recommendedName>
</protein>
<keyword evidence="2" id="KW-1185">Reference proteome</keyword>
<dbReference type="OrthoDB" id="3264508at2759"/>
<accession>A0A015JK34</accession>
<proteinExistence type="predicted"/>
<dbReference type="HOGENOM" id="CLU_028913_1_0_1"/>